<dbReference type="SUPFAM" id="SSF54928">
    <property type="entry name" value="RNA-binding domain, RBD"/>
    <property type="match status" value="1"/>
</dbReference>
<keyword evidence="1 2" id="KW-0694">RNA-binding</keyword>
<feature type="compositionally biased region" description="Low complexity" evidence="3">
    <location>
        <begin position="14"/>
        <end position="56"/>
    </location>
</feature>
<dbReference type="CDD" id="cd00201">
    <property type="entry name" value="WW"/>
    <property type="match status" value="1"/>
</dbReference>
<reference evidence="7" key="1">
    <citation type="submission" date="2021-01" db="EMBL/GenBank/DDBJ databases">
        <authorList>
            <person name="Corre E."/>
            <person name="Pelletier E."/>
            <person name="Niang G."/>
            <person name="Scheremetjew M."/>
            <person name="Finn R."/>
            <person name="Kale V."/>
            <person name="Holt S."/>
            <person name="Cochrane G."/>
            <person name="Meng A."/>
            <person name="Brown T."/>
            <person name="Cohen L."/>
        </authorList>
    </citation>
    <scope>NUCLEOTIDE SEQUENCE</scope>
    <source>
        <strain evidence="7">CCMP1374</strain>
    </source>
</reference>
<sequence length="299" mass="32065">MAAPITGQKREWEAGAPPLDGAPPAEEPTEAVPAPAPEESSAPAAGEEPAAEAAVGAAPLAVDGAVAATTPANGAATPGAEAQTLEGEAVWLRQHIPQLQTQLSQLQQHHAALTQQQRASVAEAQHHAAAAQHYEMQMQQHHQQMQQQQQQQQQQAQWTEQVNPENGGTYYWNQVTGESTWTRPADYNPPVAGGGALRPAGGCGEGPNTKGPHGANLFVVRKMRRGEYDEFNDNDLRTEFGKFGTVTRAEMTMDKETGWSKGFGFVSFSDPSEADAAVAQVHGSWMAGREMKVEKTRED</sequence>
<feature type="domain" description="RRM" evidence="5">
    <location>
        <begin position="216"/>
        <end position="298"/>
    </location>
</feature>
<protein>
    <submittedName>
        <fullName evidence="7">Uncharacterized protein</fullName>
    </submittedName>
</protein>
<evidence type="ECO:0000256" key="2">
    <source>
        <dbReference type="PROSITE-ProRule" id="PRU00176"/>
    </source>
</evidence>
<accession>A0A6T7R1G6</accession>
<dbReference type="SUPFAM" id="SSF51045">
    <property type="entry name" value="WW domain"/>
    <property type="match status" value="1"/>
</dbReference>
<dbReference type="PROSITE" id="PS50020">
    <property type="entry name" value="WW_DOMAIN_2"/>
    <property type="match status" value="1"/>
</dbReference>
<dbReference type="InterPro" id="IPR036020">
    <property type="entry name" value="WW_dom_sf"/>
</dbReference>
<dbReference type="Pfam" id="PF00076">
    <property type="entry name" value="RRM_1"/>
    <property type="match status" value="1"/>
</dbReference>
<dbReference type="Pfam" id="PF00397">
    <property type="entry name" value="WW"/>
    <property type="match status" value="1"/>
</dbReference>
<dbReference type="SMART" id="SM00456">
    <property type="entry name" value="WW"/>
    <property type="match status" value="1"/>
</dbReference>
<dbReference type="PROSITE" id="PS01159">
    <property type="entry name" value="WW_DOMAIN_1"/>
    <property type="match status" value="1"/>
</dbReference>
<feature type="domain" description="WW" evidence="4">
    <location>
        <begin position="152"/>
        <end position="186"/>
    </location>
</feature>
<proteinExistence type="predicted"/>
<evidence type="ECO:0000256" key="3">
    <source>
        <dbReference type="SAM" id="MobiDB-lite"/>
    </source>
</evidence>
<dbReference type="InterPro" id="IPR052462">
    <property type="entry name" value="SLIRP/GR-RBP-like"/>
</dbReference>
<dbReference type="InterPro" id="IPR000504">
    <property type="entry name" value="RRM_dom"/>
</dbReference>
<evidence type="ECO:0000313" key="6">
    <source>
        <dbReference type="EMBL" id="CAD8484831.1"/>
    </source>
</evidence>
<feature type="region of interest" description="Disordered" evidence="3">
    <location>
        <begin position="134"/>
        <end position="172"/>
    </location>
</feature>
<name>A0A6T7R1G6_9EUKA</name>
<feature type="compositionally biased region" description="Polar residues" evidence="3">
    <location>
        <begin position="158"/>
        <end position="172"/>
    </location>
</feature>
<dbReference type="Gene3D" id="3.30.70.330">
    <property type="match status" value="1"/>
</dbReference>
<evidence type="ECO:0000259" key="4">
    <source>
        <dbReference type="PROSITE" id="PS50020"/>
    </source>
</evidence>
<dbReference type="SMART" id="SM00360">
    <property type="entry name" value="RRM"/>
    <property type="match status" value="1"/>
</dbReference>
<dbReference type="AlphaFoldDB" id="A0A6T7R1G6"/>
<evidence type="ECO:0000313" key="7">
    <source>
        <dbReference type="EMBL" id="CAD8484833.1"/>
    </source>
</evidence>
<dbReference type="PROSITE" id="PS50102">
    <property type="entry name" value="RRM"/>
    <property type="match status" value="1"/>
</dbReference>
<dbReference type="Gene3D" id="2.20.70.10">
    <property type="match status" value="1"/>
</dbReference>
<organism evidence="7">
    <name type="scientific">Phaeocystis antarctica</name>
    <dbReference type="NCBI Taxonomy" id="33657"/>
    <lineage>
        <taxon>Eukaryota</taxon>
        <taxon>Haptista</taxon>
        <taxon>Haptophyta</taxon>
        <taxon>Prymnesiophyceae</taxon>
        <taxon>Phaeocystales</taxon>
        <taxon>Phaeocystaceae</taxon>
        <taxon>Phaeocystis</taxon>
    </lineage>
</organism>
<feature type="compositionally biased region" description="Low complexity" evidence="3">
    <location>
        <begin position="134"/>
        <end position="157"/>
    </location>
</feature>
<evidence type="ECO:0000259" key="5">
    <source>
        <dbReference type="PROSITE" id="PS50102"/>
    </source>
</evidence>
<dbReference type="EMBL" id="HBEP01015128">
    <property type="protein sequence ID" value="CAD8484831.1"/>
    <property type="molecule type" value="Transcribed_RNA"/>
</dbReference>
<evidence type="ECO:0000256" key="1">
    <source>
        <dbReference type="ARBA" id="ARBA00022884"/>
    </source>
</evidence>
<dbReference type="InterPro" id="IPR001202">
    <property type="entry name" value="WW_dom"/>
</dbReference>
<gene>
    <name evidence="6" type="ORF">PANT1444_LOCUS8613</name>
    <name evidence="7" type="ORF">PANT1444_LOCUS8614</name>
</gene>
<dbReference type="PANTHER" id="PTHR48027">
    <property type="entry name" value="HETEROGENEOUS NUCLEAR RIBONUCLEOPROTEIN 87F-RELATED"/>
    <property type="match status" value="1"/>
</dbReference>
<dbReference type="InterPro" id="IPR035979">
    <property type="entry name" value="RBD_domain_sf"/>
</dbReference>
<dbReference type="InterPro" id="IPR012677">
    <property type="entry name" value="Nucleotide-bd_a/b_plait_sf"/>
</dbReference>
<feature type="region of interest" description="Disordered" evidence="3">
    <location>
        <begin position="1"/>
        <end position="56"/>
    </location>
</feature>
<dbReference type="EMBL" id="HBEP01015129">
    <property type="protein sequence ID" value="CAD8484833.1"/>
    <property type="molecule type" value="Transcribed_RNA"/>
</dbReference>
<dbReference type="GO" id="GO:0003723">
    <property type="term" value="F:RNA binding"/>
    <property type="evidence" value="ECO:0007669"/>
    <property type="project" value="UniProtKB-UniRule"/>
</dbReference>